<comment type="caution">
    <text evidence="1">The sequence shown here is derived from an EMBL/GenBank/DDBJ whole genome shotgun (WGS) entry which is preliminary data.</text>
</comment>
<protein>
    <submittedName>
        <fullName evidence="1">Uncharacterized protein</fullName>
    </submittedName>
</protein>
<accession>A0A0R0M451</accession>
<dbReference type="VEuPathDB" id="MicrosporidiaDB:M153_3400006757"/>
<name>A0A0R0M451_9MICR</name>
<keyword evidence="2" id="KW-1185">Reference proteome</keyword>
<sequence length="108" mass="12492">MEDNNKKITRFERITMGDCICKPCYANQTELISKKHPLLSCYITCQNSGAVKQKCTCYEWPTCPNGVKICRSNNYCHWKNLKHSQQMIQKVQTSSIIASEVEMIILKK</sequence>
<proteinExistence type="predicted"/>
<evidence type="ECO:0000313" key="2">
    <source>
        <dbReference type="Proteomes" id="UP000051530"/>
    </source>
</evidence>
<evidence type="ECO:0000313" key="1">
    <source>
        <dbReference type="EMBL" id="KRH94207.1"/>
    </source>
</evidence>
<dbReference type="AlphaFoldDB" id="A0A0R0M451"/>
<organism evidence="1 2">
    <name type="scientific">Pseudoloma neurophilia</name>
    <dbReference type="NCBI Taxonomy" id="146866"/>
    <lineage>
        <taxon>Eukaryota</taxon>
        <taxon>Fungi</taxon>
        <taxon>Fungi incertae sedis</taxon>
        <taxon>Microsporidia</taxon>
        <taxon>Pseudoloma</taxon>
    </lineage>
</organism>
<gene>
    <name evidence="1" type="ORF">M153_3400006757</name>
</gene>
<dbReference type="EMBL" id="LGUB01000117">
    <property type="protein sequence ID" value="KRH94207.1"/>
    <property type="molecule type" value="Genomic_DNA"/>
</dbReference>
<reference evidence="1 2" key="1">
    <citation type="submission" date="2015-07" db="EMBL/GenBank/DDBJ databases">
        <title>The genome of Pseudoloma neurophilia, a relevant intracellular parasite of the zebrafish.</title>
        <authorList>
            <person name="Ndikumana S."/>
            <person name="Pelin A."/>
            <person name="Sanders J."/>
            <person name="Corradi N."/>
        </authorList>
    </citation>
    <scope>NUCLEOTIDE SEQUENCE [LARGE SCALE GENOMIC DNA]</scope>
    <source>
        <strain evidence="1 2">MK1</strain>
    </source>
</reference>
<dbReference type="Proteomes" id="UP000051530">
    <property type="component" value="Unassembled WGS sequence"/>
</dbReference>